<proteinExistence type="predicted"/>
<gene>
    <name evidence="2" type="ORF">ABI908_23695</name>
</gene>
<keyword evidence="1" id="KW-0812">Transmembrane</keyword>
<dbReference type="EMBL" id="JBDXMI010000008">
    <property type="protein sequence ID" value="MEO9387102.1"/>
    <property type="molecule type" value="Genomic_DNA"/>
</dbReference>
<evidence type="ECO:0000256" key="1">
    <source>
        <dbReference type="SAM" id="Phobius"/>
    </source>
</evidence>
<feature type="transmembrane region" description="Helical" evidence="1">
    <location>
        <begin position="92"/>
        <end position="110"/>
    </location>
</feature>
<evidence type="ECO:0000313" key="3">
    <source>
        <dbReference type="Proteomes" id="UP001462502"/>
    </source>
</evidence>
<protein>
    <submittedName>
        <fullName evidence="2">Uncharacterized protein</fullName>
    </submittedName>
</protein>
<accession>A0ABV0J272</accession>
<organism evidence="2 3">
    <name type="scientific">Chromobacterium phragmitis</name>
    <dbReference type="NCBI Taxonomy" id="2202141"/>
    <lineage>
        <taxon>Bacteria</taxon>
        <taxon>Pseudomonadati</taxon>
        <taxon>Pseudomonadota</taxon>
        <taxon>Betaproteobacteria</taxon>
        <taxon>Neisseriales</taxon>
        <taxon>Chromobacteriaceae</taxon>
        <taxon>Chromobacterium</taxon>
    </lineage>
</organism>
<feature type="transmembrane region" description="Helical" evidence="1">
    <location>
        <begin position="63"/>
        <end position="80"/>
    </location>
</feature>
<dbReference type="RefSeq" id="WP_347937998.1">
    <property type="nucleotide sequence ID" value="NZ_JBDXMI010000008.1"/>
</dbReference>
<keyword evidence="1" id="KW-1133">Transmembrane helix</keyword>
<comment type="caution">
    <text evidence="2">The sequence shown here is derived from an EMBL/GenBank/DDBJ whole genome shotgun (WGS) entry which is preliminary data.</text>
</comment>
<evidence type="ECO:0000313" key="2">
    <source>
        <dbReference type="EMBL" id="MEO9387102.1"/>
    </source>
</evidence>
<feature type="transmembrane region" description="Helical" evidence="1">
    <location>
        <begin position="122"/>
        <end position="140"/>
    </location>
</feature>
<sequence>MNELYRHSGRLKWVFAIGRMIAVVRLAEDPREKLLARRWAFDREGERTTYSLSFQKITRGDDTVRALIAGPLFIGLYWMPGRFGWLKMLKGFVRFLGAIWWPFCLSVLAIEMAKDAIAGDHWWMIWHLLTSMTALAAWAGRSQPDSIYYAGD</sequence>
<reference evidence="2 3" key="1">
    <citation type="submission" date="2024-05" db="EMBL/GenBank/DDBJ databases">
        <authorList>
            <person name="De Oliveira J.P."/>
            <person name="Noriler S.A."/>
            <person name="De Oliveira A.G."/>
            <person name="Sipoli D.S."/>
        </authorList>
    </citation>
    <scope>NUCLEOTIDE SEQUENCE [LARGE SCALE GENOMIC DNA]</scope>
    <source>
        <strain evidence="2 3">LABIM192</strain>
    </source>
</reference>
<keyword evidence="3" id="KW-1185">Reference proteome</keyword>
<keyword evidence="1" id="KW-0472">Membrane</keyword>
<name>A0ABV0J272_9NEIS</name>
<dbReference type="Proteomes" id="UP001462502">
    <property type="component" value="Unassembled WGS sequence"/>
</dbReference>